<protein>
    <submittedName>
        <fullName evidence="1">Uncharacterized protein</fullName>
    </submittedName>
</protein>
<proteinExistence type="predicted"/>
<dbReference type="Proteomes" id="UP001595826">
    <property type="component" value="Unassembled WGS sequence"/>
</dbReference>
<accession>A0ABV8R4L1</accession>
<organism evidence="1 2">
    <name type="scientific">Polaribacter marinivivus</name>
    <dbReference type="NCBI Taxonomy" id="1524260"/>
    <lineage>
        <taxon>Bacteria</taxon>
        <taxon>Pseudomonadati</taxon>
        <taxon>Bacteroidota</taxon>
        <taxon>Flavobacteriia</taxon>
        <taxon>Flavobacteriales</taxon>
        <taxon>Flavobacteriaceae</taxon>
    </lineage>
</organism>
<name>A0ABV8R4L1_9FLAO</name>
<evidence type="ECO:0000313" key="2">
    <source>
        <dbReference type="Proteomes" id="UP001595826"/>
    </source>
</evidence>
<comment type="caution">
    <text evidence="1">The sequence shown here is derived from an EMBL/GenBank/DDBJ whole genome shotgun (WGS) entry which is preliminary data.</text>
</comment>
<dbReference type="EMBL" id="JBHSCY010000001">
    <property type="protein sequence ID" value="MFC4267426.1"/>
    <property type="molecule type" value="Genomic_DNA"/>
</dbReference>
<dbReference type="RefSeq" id="WP_377407314.1">
    <property type="nucleotide sequence ID" value="NZ_JBHSCY010000001.1"/>
</dbReference>
<gene>
    <name evidence="1" type="ORF">ACFOWD_00785</name>
</gene>
<keyword evidence="2" id="KW-1185">Reference proteome</keyword>
<sequence length="84" mass="9690">MKKLFTFLFVITSFVTFSQELNKDWSFTSVKNGAGVELFSIDKTDLFSIDGDKFSYSLLDKDSLKASFKQSDAFLFLHKTEKRI</sequence>
<reference evidence="2" key="1">
    <citation type="journal article" date="2019" name="Int. J. Syst. Evol. Microbiol.">
        <title>The Global Catalogue of Microorganisms (GCM) 10K type strain sequencing project: providing services to taxonomists for standard genome sequencing and annotation.</title>
        <authorList>
            <consortium name="The Broad Institute Genomics Platform"/>
            <consortium name="The Broad Institute Genome Sequencing Center for Infectious Disease"/>
            <person name="Wu L."/>
            <person name="Ma J."/>
        </authorList>
    </citation>
    <scope>NUCLEOTIDE SEQUENCE [LARGE SCALE GENOMIC DNA]</scope>
    <source>
        <strain evidence="2">CECT 8655</strain>
    </source>
</reference>
<evidence type="ECO:0000313" key="1">
    <source>
        <dbReference type="EMBL" id="MFC4267426.1"/>
    </source>
</evidence>